<evidence type="ECO:0000313" key="1">
    <source>
        <dbReference type="EMBL" id="ORA07938.1"/>
    </source>
</evidence>
<dbReference type="Proteomes" id="UP000192707">
    <property type="component" value="Unassembled WGS sequence"/>
</dbReference>
<reference evidence="1 2" key="1">
    <citation type="submission" date="2016-12" db="EMBL/GenBank/DDBJ databases">
        <title>The new phylogeny of genus Mycobacterium.</title>
        <authorList>
            <person name="Tortoli E."/>
            <person name="Trovato A."/>
            <person name="Cirillo D.M."/>
        </authorList>
    </citation>
    <scope>NUCLEOTIDE SEQUENCE [LARGE SCALE GENOMIC DNA]</scope>
    <source>
        <strain evidence="1 2">DSM 45069</strain>
    </source>
</reference>
<name>A0A1W9Z6D3_MYCAI</name>
<dbReference type="RefSeq" id="WP_083067104.1">
    <property type="nucleotide sequence ID" value="NZ_MVHG01000113.1"/>
</dbReference>
<comment type="caution">
    <text evidence="1">The sequence shown here is derived from an EMBL/GenBank/DDBJ whole genome shotgun (WGS) entry which is preliminary data.</text>
</comment>
<dbReference type="OrthoDB" id="4752361at2"/>
<dbReference type="AlphaFoldDB" id="A0A1W9Z6D3"/>
<gene>
    <name evidence="1" type="ORF">BST14_25665</name>
</gene>
<organism evidence="1 2">
    <name type="scientific">Mycobacterium arosiense ATCC BAA-1401 = DSM 45069</name>
    <dbReference type="NCBI Taxonomy" id="1265311"/>
    <lineage>
        <taxon>Bacteria</taxon>
        <taxon>Bacillati</taxon>
        <taxon>Actinomycetota</taxon>
        <taxon>Actinomycetes</taxon>
        <taxon>Mycobacteriales</taxon>
        <taxon>Mycobacteriaceae</taxon>
        <taxon>Mycobacterium</taxon>
        <taxon>Mycobacterium avium complex (MAC)</taxon>
    </lineage>
</organism>
<keyword evidence="2" id="KW-1185">Reference proteome</keyword>
<sequence>MNALPADGVRRLLFFVEDRLAQLRWTRGDLAAAGGPAPSTLYKAAERDGGLALKTLARLDVALGWQEGSAQRVLAGESPAVRISEQLSLCTAAIDAARRGAECTGVSRCASELKTFLLDVAQRLDDFYTEPVRAVGDAADASAC</sequence>
<protein>
    <submittedName>
        <fullName evidence="1">Uncharacterized protein</fullName>
    </submittedName>
</protein>
<dbReference type="EMBL" id="MVHG01000113">
    <property type="protein sequence ID" value="ORA07938.1"/>
    <property type="molecule type" value="Genomic_DNA"/>
</dbReference>
<evidence type="ECO:0000313" key="2">
    <source>
        <dbReference type="Proteomes" id="UP000192707"/>
    </source>
</evidence>
<accession>A0A1W9Z6D3</accession>
<proteinExistence type="predicted"/>